<evidence type="ECO:0000313" key="3">
    <source>
        <dbReference type="Proteomes" id="UP000092462"/>
    </source>
</evidence>
<dbReference type="InterPro" id="IPR011989">
    <property type="entry name" value="ARM-like"/>
</dbReference>
<dbReference type="VEuPathDB" id="VectorBase:PPAPM1_003464"/>
<keyword evidence="3" id="KW-1185">Reference proteome</keyword>
<dbReference type="EnsemblMetazoa" id="PPAI005418-RA">
    <property type="protein sequence ID" value="PPAI005418-PA"/>
    <property type="gene ID" value="PPAI005418"/>
</dbReference>
<organism evidence="2 3">
    <name type="scientific">Phlebotomus papatasi</name>
    <name type="common">Sandfly</name>
    <dbReference type="NCBI Taxonomy" id="29031"/>
    <lineage>
        <taxon>Eukaryota</taxon>
        <taxon>Metazoa</taxon>
        <taxon>Ecdysozoa</taxon>
        <taxon>Arthropoda</taxon>
        <taxon>Hexapoda</taxon>
        <taxon>Insecta</taxon>
        <taxon>Pterygota</taxon>
        <taxon>Neoptera</taxon>
        <taxon>Endopterygota</taxon>
        <taxon>Diptera</taxon>
        <taxon>Nematocera</taxon>
        <taxon>Psychodoidea</taxon>
        <taxon>Psychodidae</taxon>
        <taxon>Phlebotomus</taxon>
        <taxon>Phlebotomus</taxon>
    </lineage>
</organism>
<reference evidence="2" key="1">
    <citation type="submission" date="2022-08" db="UniProtKB">
        <authorList>
            <consortium name="EnsemblMetazoa"/>
        </authorList>
    </citation>
    <scope>IDENTIFICATION</scope>
    <source>
        <strain evidence="2">Israel</strain>
    </source>
</reference>
<dbReference type="SUPFAM" id="SSF48371">
    <property type="entry name" value="ARM repeat"/>
    <property type="match status" value="1"/>
</dbReference>
<protein>
    <recommendedName>
        <fullName evidence="4">Condensin complex subunit 1 C-terminal domain-containing protein</fullName>
    </recommendedName>
</protein>
<proteinExistence type="predicted"/>
<sequence length="467" mass="53897">MLLKDLLETISNESEDSKTVKHATMFLNRLSTVAQNLIMPHISMLADSMLDLEAYQLRMCVLQIMGDIVRSQLTSEELSDEMKETREEYLEHLYDHGQDVNAFARSRVLQIWIQLKEDMAIPLVWHNRVLRLGVSRLEDRTASVRKHAVVLIKSFLESNPFAGKLSMEELKQEVTVQEEKLQVLREKVLQIEREWTDIVEDATSIVTEYLSHLDTNGNGEHQFTGTPSNHIENQSELVTGFLEKKDYLSALKVVYSSDMAIANSPVSSMELGQKCSYYVALLQTYFYMLKNHPEIQKEFDQQKNTIQFHNDCIDFLDIIQEAMPKIMQLLSSKTNSDVCEAINFFTLGYQFDVKGTMEGMHKMLSVIWSSDKEKKEAVSAAYKKVLFTTDCKGRQHAAKVVKNLCNFIGELSIGRYMSMEFLIKQWVEDEDIDHQIIQVLFERFTMKLEDTTEKEAREALQLLVLIS</sequence>
<dbReference type="PANTHER" id="PTHR14222:SF2">
    <property type="entry name" value="CONDENSIN COMPLEX SUBUNIT 1"/>
    <property type="match status" value="1"/>
</dbReference>
<dbReference type="GO" id="GO:0000779">
    <property type="term" value="C:condensed chromosome, centromeric region"/>
    <property type="evidence" value="ECO:0007669"/>
    <property type="project" value="TreeGrafter"/>
</dbReference>
<dbReference type="GO" id="GO:0000796">
    <property type="term" value="C:condensin complex"/>
    <property type="evidence" value="ECO:0007669"/>
    <property type="project" value="TreeGrafter"/>
</dbReference>
<dbReference type="VEuPathDB" id="VectorBase:PPAI005418"/>
<dbReference type="GO" id="GO:0010032">
    <property type="term" value="P:meiotic chromosome condensation"/>
    <property type="evidence" value="ECO:0007669"/>
    <property type="project" value="TreeGrafter"/>
</dbReference>
<dbReference type="AlphaFoldDB" id="A0A1B0DC79"/>
<accession>A0A1B0DC79</accession>
<dbReference type="Proteomes" id="UP000092462">
    <property type="component" value="Unassembled WGS sequence"/>
</dbReference>
<dbReference type="Gene3D" id="1.25.10.10">
    <property type="entry name" value="Leucine-rich Repeat Variant"/>
    <property type="match status" value="1"/>
</dbReference>
<keyword evidence="1" id="KW-0226">DNA condensation</keyword>
<evidence type="ECO:0000313" key="2">
    <source>
        <dbReference type="EnsemblMetazoa" id="PPAI005418-PA"/>
    </source>
</evidence>
<dbReference type="InterPro" id="IPR026971">
    <property type="entry name" value="CND1/NCAPD3"/>
</dbReference>
<dbReference type="GO" id="GO:0007076">
    <property type="term" value="P:mitotic chromosome condensation"/>
    <property type="evidence" value="ECO:0007669"/>
    <property type="project" value="InterPro"/>
</dbReference>
<dbReference type="PANTHER" id="PTHR14222">
    <property type="entry name" value="CONDENSIN"/>
    <property type="match status" value="1"/>
</dbReference>
<evidence type="ECO:0000256" key="1">
    <source>
        <dbReference type="ARBA" id="ARBA00023067"/>
    </source>
</evidence>
<dbReference type="InterPro" id="IPR016024">
    <property type="entry name" value="ARM-type_fold"/>
</dbReference>
<dbReference type="GO" id="GO:0042393">
    <property type="term" value="F:histone binding"/>
    <property type="evidence" value="ECO:0007669"/>
    <property type="project" value="TreeGrafter"/>
</dbReference>
<dbReference type="EMBL" id="AJVK01030630">
    <property type="status" value="NOT_ANNOTATED_CDS"/>
    <property type="molecule type" value="Genomic_DNA"/>
</dbReference>
<name>A0A1B0DC79_PHLPP</name>
<evidence type="ECO:0008006" key="4">
    <source>
        <dbReference type="Google" id="ProtNLM"/>
    </source>
</evidence>